<dbReference type="PANTHER" id="PTHR30153">
    <property type="entry name" value="REPLICATIVE DNA HELICASE DNAB"/>
    <property type="match status" value="1"/>
</dbReference>
<evidence type="ECO:0000256" key="7">
    <source>
        <dbReference type="ARBA" id="ARBA00022840"/>
    </source>
</evidence>
<evidence type="ECO:0000256" key="12">
    <source>
        <dbReference type="RuleBase" id="RU362085"/>
    </source>
</evidence>
<dbReference type="PROSITE" id="PS51199">
    <property type="entry name" value="SF4_HELICASE"/>
    <property type="match status" value="1"/>
</dbReference>
<dbReference type="AlphaFoldDB" id="A0A133NA98"/>
<keyword evidence="15" id="KW-1185">Reference proteome</keyword>
<dbReference type="Gene3D" id="1.10.860.10">
    <property type="entry name" value="DNAb Helicase, Chain A"/>
    <property type="match status" value="1"/>
</dbReference>
<comment type="function">
    <text evidence="12">The main replicative DNA helicase, it participates in initiation and elongation during chromosome replication. Travels ahead of the DNA replisome, separating dsDNA into templates for DNA synthesis. A processive ATP-dependent 5'-3' DNA helicase it has DNA-dependent ATPase activity.</text>
</comment>
<evidence type="ECO:0000256" key="2">
    <source>
        <dbReference type="ARBA" id="ARBA00022515"/>
    </source>
</evidence>
<keyword evidence="8 12" id="KW-0238">DNA-binding</keyword>
<dbReference type="Gene3D" id="3.40.50.300">
    <property type="entry name" value="P-loop containing nucleotide triphosphate hydrolases"/>
    <property type="match status" value="1"/>
</dbReference>
<evidence type="ECO:0000259" key="13">
    <source>
        <dbReference type="PROSITE" id="PS51199"/>
    </source>
</evidence>
<dbReference type="InterPro" id="IPR036185">
    <property type="entry name" value="DNA_heli_DnaB-like_N_sf"/>
</dbReference>
<evidence type="ECO:0000256" key="11">
    <source>
        <dbReference type="NCBIfam" id="TIGR00665"/>
    </source>
</evidence>
<dbReference type="GO" id="GO:0006269">
    <property type="term" value="P:DNA replication, synthesis of primer"/>
    <property type="evidence" value="ECO:0007669"/>
    <property type="project" value="UniProtKB-UniRule"/>
</dbReference>
<comment type="similarity">
    <text evidence="1 12">Belongs to the helicase family. DnaB subfamily.</text>
</comment>
<reference evidence="15" key="1">
    <citation type="submission" date="2016-01" db="EMBL/GenBank/DDBJ databases">
        <authorList>
            <person name="Mitreva M."/>
            <person name="Pepin K.H."/>
            <person name="Mihindukulasuriya K.A."/>
            <person name="Fulton R."/>
            <person name="Fronick C."/>
            <person name="O'Laughlin M."/>
            <person name="Miner T."/>
            <person name="Herter B."/>
            <person name="Rosa B.A."/>
            <person name="Cordes M."/>
            <person name="Tomlinson C."/>
            <person name="Wollam A."/>
            <person name="Palsikar V.B."/>
            <person name="Mardis E.R."/>
            <person name="Wilson R.K."/>
        </authorList>
    </citation>
    <scope>NUCLEOTIDE SEQUENCE [LARGE SCALE GENOMIC DNA]</scope>
    <source>
        <strain evidence="15">CMW8396</strain>
    </source>
</reference>
<dbReference type="GO" id="GO:0003677">
    <property type="term" value="F:DNA binding"/>
    <property type="evidence" value="ECO:0007669"/>
    <property type="project" value="UniProtKB-UniRule"/>
</dbReference>
<dbReference type="GO" id="GO:0016887">
    <property type="term" value="F:ATP hydrolysis activity"/>
    <property type="evidence" value="ECO:0007669"/>
    <property type="project" value="RHEA"/>
</dbReference>
<dbReference type="PANTHER" id="PTHR30153:SF2">
    <property type="entry name" value="REPLICATIVE DNA HELICASE"/>
    <property type="match status" value="1"/>
</dbReference>
<keyword evidence="3 12" id="KW-0235">DNA replication</keyword>
<evidence type="ECO:0000313" key="15">
    <source>
        <dbReference type="Proteomes" id="UP000070617"/>
    </source>
</evidence>
<dbReference type="GO" id="GO:0043139">
    <property type="term" value="F:5'-3' DNA helicase activity"/>
    <property type="evidence" value="ECO:0007669"/>
    <property type="project" value="UniProtKB-EC"/>
</dbReference>
<dbReference type="GO" id="GO:1990077">
    <property type="term" value="C:primosome complex"/>
    <property type="evidence" value="ECO:0007669"/>
    <property type="project" value="UniProtKB-UniRule"/>
</dbReference>
<keyword evidence="5 12" id="KW-0378">Hydrolase</keyword>
<dbReference type="InterPro" id="IPR007692">
    <property type="entry name" value="DNA_helicase_DnaB"/>
</dbReference>
<dbReference type="NCBIfam" id="TIGR00665">
    <property type="entry name" value="DnaB"/>
    <property type="match status" value="1"/>
</dbReference>
<evidence type="ECO:0000256" key="8">
    <source>
        <dbReference type="ARBA" id="ARBA00023125"/>
    </source>
</evidence>
<keyword evidence="6 12" id="KW-0347">Helicase</keyword>
<dbReference type="GO" id="GO:0005524">
    <property type="term" value="F:ATP binding"/>
    <property type="evidence" value="ECO:0007669"/>
    <property type="project" value="UniProtKB-UniRule"/>
</dbReference>
<dbReference type="STRING" id="134605.HMPREF3206_01601"/>
<dbReference type="EC" id="5.6.2.3" evidence="11 12"/>
<keyword evidence="4 12" id="KW-0547">Nucleotide-binding</keyword>
<dbReference type="Pfam" id="PF00772">
    <property type="entry name" value="DnaB"/>
    <property type="match status" value="1"/>
</dbReference>
<dbReference type="Pfam" id="PF03796">
    <property type="entry name" value="DnaB_C"/>
    <property type="match status" value="1"/>
</dbReference>
<keyword evidence="7 12" id="KW-0067">ATP-binding</keyword>
<dbReference type="SUPFAM" id="SSF52540">
    <property type="entry name" value="P-loop containing nucleoside triphosphate hydrolases"/>
    <property type="match status" value="1"/>
</dbReference>
<keyword evidence="2 12" id="KW-0639">Primosome</keyword>
<sequence>MQNKNGEIKMKTLEEISKIPHSLEAEQAILGGIFVEPDLFEEVLEIVSPEDFYKNMYSVIFRSMLEVYRESNEIDMVLIKNKLLQVHQFTEEQINEELSNILENSFSAVNLKEYARLVKEKAILRRLGEAGRKITEIAYRDDRDAEDILDEAESIVLKVDQQKKGKEIISLREAAKIEFDRLERIEANQGETVGVTTGFSDLDKDTGGWNPSDLVIVAARPAMGKTAFALNLVLNAAKKGNKSILVFSLEMSTQQLYQRFMSIEAGVALSKIRNGHLDSKDWGRLGAATDIIGNYDITIADIPNVNVLEIRALARKIKSRQDLDMIVIDYLQLIRGSSVRSESRQQEISEISRSLKSLARELDIPIIALSQLSRSPESRPDKRPMLSDLRESGAIEQDADVVIFLYRDDYYNQESPDAGITEIIIGKQRNGPTATVKLRFFHELTKFANFTTRVD</sequence>
<dbReference type="InterPro" id="IPR027417">
    <property type="entry name" value="P-loop_NTPase"/>
</dbReference>
<evidence type="ECO:0000256" key="9">
    <source>
        <dbReference type="ARBA" id="ARBA00023235"/>
    </source>
</evidence>
<dbReference type="CDD" id="cd00984">
    <property type="entry name" value="DnaB_C"/>
    <property type="match status" value="1"/>
</dbReference>
<protein>
    <recommendedName>
        <fullName evidence="11 12">Replicative DNA helicase</fullName>
        <ecNumber evidence="11 12">5.6.2.3</ecNumber>
    </recommendedName>
</protein>
<evidence type="ECO:0000256" key="10">
    <source>
        <dbReference type="ARBA" id="ARBA00048954"/>
    </source>
</evidence>
<dbReference type="Proteomes" id="UP000070617">
    <property type="component" value="Unassembled WGS sequence"/>
</dbReference>
<evidence type="ECO:0000256" key="5">
    <source>
        <dbReference type="ARBA" id="ARBA00022801"/>
    </source>
</evidence>
<evidence type="ECO:0000313" key="14">
    <source>
        <dbReference type="EMBL" id="KXA13143.1"/>
    </source>
</evidence>
<keyword evidence="9" id="KW-0413">Isomerase</keyword>
<gene>
    <name evidence="14" type="ORF">HMPREF3206_01601</name>
</gene>
<dbReference type="FunFam" id="3.40.50.300:FF:001761">
    <property type="entry name" value="Replicative DNA helicase"/>
    <property type="match status" value="1"/>
</dbReference>
<evidence type="ECO:0000256" key="3">
    <source>
        <dbReference type="ARBA" id="ARBA00022705"/>
    </source>
</evidence>
<dbReference type="InterPro" id="IPR007694">
    <property type="entry name" value="DNA_helicase_DnaB-like_C"/>
</dbReference>
<dbReference type="SUPFAM" id="SSF48024">
    <property type="entry name" value="N-terminal domain of DnaB helicase"/>
    <property type="match status" value="1"/>
</dbReference>
<comment type="caution">
    <text evidence="14">The sequence shown here is derived from an EMBL/GenBank/DDBJ whole genome shotgun (WGS) entry which is preliminary data.</text>
</comment>
<dbReference type="PATRIC" id="fig|134605.3.peg.1580"/>
<accession>A0A133NA98</accession>
<dbReference type="EMBL" id="LRPX01000083">
    <property type="protein sequence ID" value="KXA13143.1"/>
    <property type="molecule type" value="Genomic_DNA"/>
</dbReference>
<evidence type="ECO:0000256" key="4">
    <source>
        <dbReference type="ARBA" id="ARBA00022741"/>
    </source>
</evidence>
<evidence type="ECO:0000256" key="6">
    <source>
        <dbReference type="ARBA" id="ARBA00022806"/>
    </source>
</evidence>
<evidence type="ECO:0000256" key="1">
    <source>
        <dbReference type="ARBA" id="ARBA00008428"/>
    </source>
</evidence>
<dbReference type="GO" id="GO:0005829">
    <property type="term" value="C:cytosol"/>
    <property type="evidence" value="ECO:0007669"/>
    <property type="project" value="TreeGrafter"/>
</dbReference>
<feature type="domain" description="SF4 helicase" evidence="13">
    <location>
        <begin position="188"/>
        <end position="454"/>
    </location>
</feature>
<proteinExistence type="inferred from homology"/>
<comment type="catalytic activity">
    <reaction evidence="10 12">
        <text>ATP + H2O = ADP + phosphate + H(+)</text>
        <dbReference type="Rhea" id="RHEA:13065"/>
        <dbReference type="ChEBI" id="CHEBI:15377"/>
        <dbReference type="ChEBI" id="CHEBI:15378"/>
        <dbReference type="ChEBI" id="CHEBI:30616"/>
        <dbReference type="ChEBI" id="CHEBI:43474"/>
        <dbReference type="ChEBI" id="CHEBI:456216"/>
        <dbReference type="EC" id="5.6.2.3"/>
    </reaction>
</comment>
<organism evidence="14 15">
    <name type="scientific">Fusobacterium equinum</name>
    <dbReference type="NCBI Taxonomy" id="134605"/>
    <lineage>
        <taxon>Bacteria</taxon>
        <taxon>Fusobacteriati</taxon>
        <taxon>Fusobacteriota</taxon>
        <taxon>Fusobacteriia</taxon>
        <taxon>Fusobacteriales</taxon>
        <taxon>Fusobacteriaceae</taxon>
        <taxon>Fusobacterium</taxon>
    </lineage>
</organism>
<dbReference type="InterPro" id="IPR007693">
    <property type="entry name" value="DNA_helicase_DnaB-like_N"/>
</dbReference>
<dbReference type="InterPro" id="IPR016136">
    <property type="entry name" value="DNA_helicase_N/primase_C"/>
</dbReference>
<name>A0A133NA98_9FUSO</name>